<name>A0A6G1I9Y3_9PEZI</name>
<feature type="region of interest" description="Disordered" evidence="1">
    <location>
        <begin position="253"/>
        <end position="407"/>
    </location>
</feature>
<feature type="compositionally biased region" description="Basic residues" evidence="1">
    <location>
        <begin position="31"/>
        <end position="50"/>
    </location>
</feature>
<keyword evidence="3" id="KW-1185">Reference proteome</keyword>
<dbReference type="AlphaFoldDB" id="A0A6G1I9Y3"/>
<reference evidence="2" key="1">
    <citation type="journal article" date="2020" name="Stud. Mycol.">
        <title>101 Dothideomycetes genomes: a test case for predicting lifestyles and emergence of pathogens.</title>
        <authorList>
            <person name="Haridas S."/>
            <person name="Albert R."/>
            <person name="Binder M."/>
            <person name="Bloem J."/>
            <person name="Labutti K."/>
            <person name="Salamov A."/>
            <person name="Andreopoulos B."/>
            <person name="Baker S."/>
            <person name="Barry K."/>
            <person name="Bills G."/>
            <person name="Bluhm B."/>
            <person name="Cannon C."/>
            <person name="Castanera R."/>
            <person name="Culley D."/>
            <person name="Daum C."/>
            <person name="Ezra D."/>
            <person name="Gonzalez J."/>
            <person name="Henrissat B."/>
            <person name="Kuo A."/>
            <person name="Liang C."/>
            <person name="Lipzen A."/>
            <person name="Lutzoni F."/>
            <person name="Magnuson J."/>
            <person name="Mondo S."/>
            <person name="Nolan M."/>
            <person name="Ohm R."/>
            <person name="Pangilinan J."/>
            <person name="Park H.-J."/>
            <person name="Ramirez L."/>
            <person name="Alfaro M."/>
            <person name="Sun H."/>
            <person name="Tritt A."/>
            <person name="Yoshinaga Y."/>
            <person name="Zwiers L.-H."/>
            <person name="Turgeon B."/>
            <person name="Goodwin S."/>
            <person name="Spatafora J."/>
            <person name="Crous P."/>
            <person name="Grigoriev I."/>
        </authorList>
    </citation>
    <scope>NUCLEOTIDE SEQUENCE</scope>
    <source>
        <strain evidence="2">CBS 262.69</strain>
    </source>
</reference>
<evidence type="ECO:0000313" key="2">
    <source>
        <dbReference type="EMBL" id="KAF2405108.1"/>
    </source>
</evidence>
<dbReference type="Proteomes" id="UP000799640">
    <property type="component" value="Unassembled WGS sequence"/>
</dbReference>
<evidence type="ECO:0000313" key="3">
    <source>
        <dbReference type="Proteomes" id="UP000799640"/>
    </source>
</evidence>
<feature type="compositionally biased region" description="Polar residues" evidence="1">
    <location>
        <begin position="344"/>
        <end position="357"/>
    </location>
</feature>
<feature type="compositionally biased region" description="Basic and acidic residues" evidence="1">
    <location>
        <begin position="314"/>
        <end position="327"/>
    </location>
</feature>
<protein>
    <submittedName>
        <fullName evidence="2">Uncharacterized protein</fullName>
    </submittedName>
</protein>
<dbReference type="OrthoDB" id="506431at2759"/>
<feature type="region of interest" description="Disordered" evidence="1">
    <location>
        <begin position="150"/>
        <end position="240"/>
    </location>
</feature>
<accession>A0A6G1I9Y3</accession>
<feature type="region of interest" description="Disordered" evidence="1">
    <location>
        <begin position="30"/>
        <end position="69"/>
    </location>
</feature>
<feature type="compositionally biased region" description="Low complexity" evidence="1">
    <location>
        <begin position="387"/>
        <end position="396"/>
    </location>
</feature>
<feature type="compositionally biased region" description="Low complexity" evidence="1">
    <location>
        <begin position="170"/>
        <end position="230"/>
    </location>
</feature>
<dbReference type="EMBL" id="ML996687">
    <property type="protein sequence ID" value="KAF2405108.1"/>
    <property type="molecule type" value="Genomic_DNA"/>
</dbReference>
<feature type="compositionally biased region" description="Gly residues" evidence="1">
    <location>
        <begin position="303"/>
        <end position="313"/>
    </location>
</feature>
<feature type="region of interest" description="Disordered" evidence="1">
    <location>
        <begin position="435"/>
        <end position="459"/>
    </location>
</feature>
<gene>
    <name evidence="2" type="ORF">EJ06DRAFT_518155</name>
</gene>
<sequence>MPEDHNWLWRGFQSALFFYISCGPCSAAAYQRKRKKEAMRDRKTKQRAMRMARSETDASHGPPQPAPYEHPAPFEINPHWAEEISLGPSWKGRGQRRGGRESAASRHINTAGTVSTVGSHASSLSDLGPAQSMDDVHLGPHSWARRRYQRPDEEDFWESRSHRPRSRALTAATATTVATTVTDDASASTRPRGASANSHSGSSGSVSVSASGWTVSRPPTASTAATASMPRKPRPSYQQPYFANYHSAPVNDLHPPVVSVPPTRRQDRAWMKEPPPTASFMGGKRGVTVVDGPTPGGGRRRSGSGGSGPGGGKGIERRDTLDSKADRAPQTPKLGATVPAVPKTPSTIKTPPQSGAQTPPCPPTNGTRSTRRRRRPAPLRLDDSSSDESGWSSEQSVTVERGTGVAQRVSIVRPRLSVIKSERLSRSSPTLLGFAGVEENEKDKKEAVADGEKQEAEKA</sequence>
<evidence type="ECO:0000256" key="1">
    <source>
        <dbReference type="SAM" id="MobiDB-lite"/>
    </source>
</evidence>
<proteinExistence type="predicted"/>
<organism evidence="2 3">
    <name type="scientific">Trichodelitschia bisporula</name>
    <dbReference type="NCBI Taxonomy" id="703511"/>
    <lineage>
        <taxon>Eukaryota</taxon>
        <taxon>Fungi</taxon>
        <taxon>Dikarya</taxon>
        <taxon>Ascomycota</taxon>
        <taxon>Pezizomycotina</taxon>
        <taxon>Dothideomycetes</taxon>
        <taxon>Dothideomycetes incertae sedis</taxon>
        <taxon>Phaeotrichales</taxon>
        <taxon>Phaeotrichaceae</taxon>
        <taxon>Trichodelitschia</taxon>
    </lineage>
</organism>
<feature type="region of interest" description="Disordered" evidence="1">
    <location>
        <begin position="89"/>
        <end position="108"/>
    </location>
</feature>
<feature type="compositionally biased region" description="Basic and acidic residues" evidence="1">
    <location>
        <begin position="439"/>
        <end position="459"/>
    </location>
</feature>